<dbReference type="KEGG" id="cbv:U729_977"/>
<dbReference type="EMBL" id="CP006905">
    <property type="protein sequence ID" value="AIY83358.1"/>
    <property type="molecule type" value="Genomic_DNA"/>
</dbReference>
<accession>A0A0A7FUX0</accession>
<dbReference type="HOGENOM" id="CLU_2092497_0_0_9"/>
<keyword evidence="1" id="KW-0175">Coiled coil</keyword>
<evidence type="ECO:0000256" key="1">
    <source>
        <dbReference type="SAM" id="Coils"/>
    </source>
</evidence>
<organism evidence="2 3">
    <name type="scientific">Clostridium baratii str. Sullivan</name>
    <dbReference type="NCBI Taxonomy" id="1415775"/>
    <lineage>
        <taxon>Bacteria</taxon>
        <taxon>Bacillati</taxon>
        <taxon>Bacillota</taxon>
        <taxon>Clostridia</taxon>
        <taxon>Eubacteriales</taxon>
        <taxon>Clostridiaceae</taxon>
        <taxon>Clostridium</taxon>
    </lineage>
</organism>
<dbReference type="Proteomes" id="UP000030635">
    <property type="component" value="Chromosome"/>
</dbReference>
<evidence type="ECO:0000313" key="2">
    <source>
        <dbReference type="EMBL" id="AIY83358.1"/>
    </source>
</evidence>
<feature type="coiled-coil region" evidence="1">
    <location>
        <begin position="89"/>
        <end position="116"/>
    </location>
</feature>
<protein>
    <submittedName>
        <fullName evidence="2">Uncharacterized protein</fullName>
    </submittedName>
</protein>
<reference evidence="2 3" key="1">
    <citation type="journal article" date="2015" name="Infect. Genet. Evol.">
        <title>Genomic sequences of six botulinum neurotoxin-producing strains representing three clostridial species illustrate the mobility and diversity of botulinum neurotoxin genes.</title>
        <authorList>
            <person name="Smith T.J."/>
            <person name="Hill K.K."/>
            <person name="Xie G."/>
            <person name="Foley B.T."/>
            <person name="Williamson C.H."/>
            <person name="Foster J.T."/>
            <person name="Johnson S.L."/>
            <person name="Chertkov O."/>
            <person name="Teshima H."/>
            <person name="Gibbons H.S."/>
            <person name="Johnsky L.A."/>
            <person name="Karavis M.A."/>
            <person name="Smith L.A."/>
        </authorList>
    </citation>
    <scope>NUCLEOTIDE SEQUENCE [LARGE SCALE GENOMIC DNA]</scope>
    <source>
        <strain evidence="2">Sullivan</strain>
    </source>
</reference>
<feature type="coiled-coil region" evidence="1">
    <location>
        <begin position="28"/>
        <end position="55"/>
    </location>
</feature>
<name>A0A0A7FUX0_9CLOT</name>
<sequence>MGFMENLKGFADATTKNVTALSKSTSLKIEAKMKIRDLNEEIDNIKREIRKDYEIIGKMFVLELREKVPMDEIKLNNLLSDIDSKNLKIEESNSCIKEIEEDLNEKLEDIDRKKYE</sequence>
<keyword evidence="3" id="KW-1185">Reference proteome</keyword>
<evidence type="ECO:0000313" key="3">
    <source>
        <dbReference type="Proteomes" id="UP000030635"/>
    </source>
</evidence>
<gene>
    <name evidence="2" type="ORF">U729_977</name>
</gene>
<dbReference type="RefSeq" id="WP_039312150.1">
    <property type="nucleotide sequence ID" value="NZ_CP006905.1"/>
</dbReference>
<dbReference type="eggNOG" id="ENOG50302CD">
    <property type="taxonomic scope" value="Bacteria"/>
</dbReference>
<dbReference type="AlphaFoldDB" id="A0A0A7FUX0"/>
<proteinExistence type="predicted"/>